<evidence type="ECO:0000313" key="3">
    <source>
        <dbReference type="Proteomes" id="UP000176645"/>
    </source>
</evidence>
<accession>A0A1G1WK41</accession>
<dbReference type="InterPro" id="IPR045584">
    <property type="entry name" value="Pilin-like"/>
</dbReference>
<name>A0A1G1WK41_9BACT</name>
<keyword evidence="1" id="KW-1133">Transmembrane helix</keyword>
<dbReference type="Proteomes" id="UP000176645">
    <property type="component" value="Unassembled WGS sequence"/>
</dbReference>
<proteinExistence type="predicted"/>
<sequence>MDDRGGLLAGLLIAGTLISIVFLSVVFGLPRFTTNTNIPGGSTTTPVGGTPDEVLQQAAGVKIQAELKSLSTALAAYYAEMGVYPDSLEELASYSGGST</sequence>
<organism evidence="2 3">
    <name type="scientific">Candidatus Woykebacteria bacterium RBG_19FT_COMBO_43_10</name>
    <dbReference type="NCBI Taxonomy" id="1802598"/>
    <lineage>
        <taxon>Bacteria</taxon>
        <taxon>Candidatus Woykeibacteriota</taxon>
    </lineage>
</organism>
<dbReference type="EMBL" id="MHCU01000013">
    <property type="protein sequence ID" value="OGY28105.1"/>
    <property type="molecule type" value="Genomic_DNA"/>
</dbReference>
<comment type="caution">
    <text evidence="2">The sequence shown here is derived from an EMBL/GenBank/DDBJ whole genome shotgun (WGS) entry which is preliminary data.</text>
</comment>
<protein>
    <submittedName>
        <fullName evidence="2">Uncharacterized protein</fullName>
    </submittedName>
</protein>
<keyword evidence="1" id="KW-0472">Membrane</keyword>
<reference evidence="2 3" key="1">
    <citation type="journal article" date="2016" name="Nat. Commun.">
        <title>Thousands of microbial genomes shed light on interconnected biogeochemical processes in an aquifer system.</title>
        <authorList>
            <person name="Anantharaman K."/>
            <person name="Brown C.T."/>
            <person name="Hug L.A."/>
            <person name="Sharon I."/>
            <person name="Castelle C.J."/>
            <person name="Probst A.J."/>
            <person name="Thomas B.C."/>
            <person name="Singh A."/>
            <person name="Wilkins M.J."/>
            <person name="Karaoz U."/>
            <person name="Brodie E.L."/>
            <person name="Williams K.H."/>
            <person name="Hubbard S.S."/>
            <person name="Banfield J.F."/>
        </authorList>
    </citation>
    <scope>NUCLEOTIDE SEQUENCE [LARGE SCALE GENOMIC DNA]</scope>
</reference>
<dbReference type="SUPFAM" id="SSF54523">
    <property type="entry name" value="Pili subunits"/>
    <property type="match status" value="1"/>
</dbReference>
<feature type="transmembrane region" description="Helical" evidence="1">
    <location>
        <begin position="6"/>
        <end position="29"/>
    </location>
</feature>
<dbReference type="AlphaFoldDB" id="A0A1G1WK41"/>
<evidence type="ECO:0000256" key="1">
    <source>
        <dbReference type="SAM" id="Phobius"/>
    </source>
</evidence>
<evidence type="ECO:0000313" key="2">
    <source>
        <dbReference type="EMBL" id="OGY28105.1"/>
    </source>
</evidence>
<dbReference type="Gene3D" id="3.30.700.10">
    <property type="entry name" value="Glycoprotein, Type 4 Pilin"/>
    <property type="match status" value="1"/>
</dbReference>
<gene>
    <name evidence="2" type="ORF">A2Z42_04290</name>
</gene>
<keyword evidence="1" id="KW-0812">Transmembrane</keyword>